<protein>
    <submittedName>
        <fullName evidence="1">Uncharacterized protein</fullName>
    </submittedName>
</protein>
<name>A0A9W9TJG8_PENCI</name>
<dbReference type="AlphaFoldDB" id="A0A9W9TJG8"/>
<evidence type="ECO:0000313" key="1">
    <source>
        <dbReference type="EMBL" id="KAJ5224809.1"/>
    </source>
</evidence>
<dbReference type="RefSeq" id="XP_056498781.1">
    <property type="nucleotide sequence ID" value="XM_056647230.1"/>
</dbReference>
<dbReference type="Proteomes" id="UP001147733">
    <property type="component" value="Unassembled WGS sequence"/>
</dbReference>
<reference evidence="1" key="1">
    <citation type="submission" date="2022-11" db="EMBL/GenBank/DDBJ databases">
        <authorList>
            <person name="Petersen C."/>
        </authorList>
    </citation>
    <scope>NUCLEOTIDE SEQUENCE</scope>
    <source>
        <strain evidence="1">IBT 23319</strain>
    </source>
</reference>
<sequence>MTIFDEVQEHIKYLTLTNTWPKFIDSMRRGSTDSDRNDLTHLSDASMRSWIFKARVKLSPSFKDFLDRVSLH</sequence>
<dbReference type="EMBL" id="JAPQKT010000007">
    <property type="protein sequence ID" value="KAJ5224809.1"/>
    <property type="molecule type" value="Genomic_DNA"/>
</dbReference>
<comment type="caution">
    <text evidence="1">The sequence shown here is derived from an EMBL/GenBank/DDBJ whole genome shotgun (WGS) entry which is preliminary data.</text>
</comment>
<gene>
    <name evidence="1" type="ORF">N7469_008312</name>
</gene>
<evidence type="ECO:0000313" key="2">
    <source>
        <dbReference type="Proteomes" id="UP001147733"/>
    </source>
</evidence>
<organism evidence="1 2">
    <name type="scientific">Penicillium citrinum</name>
    <dbReference type="NCBI Taxonomy" id="5077"/>
    <lineage>
        <taxon>Eukaryota</taxon>
        <taxon>Fungi</taxon>
        <taxon>Dikarya</taxon>
        <taxon>Ascomycota</taxon>
        <taxon>Pezizomycotina</taxon>
        <taxon>Eurotiomycetes</taxon>
        <taxon>Eurotiomycetidae</taxon>
        <taxon>Eurotiales</taxon>
        <taxon>Aspergillaceae</taxon>
        <taxon>Penicillium</taxon>
    </lineage>
</organism>
<reference evidence="1" key="2">
    <citation type="journal article" date="2023" name="IMA Fungus">
        <title>Comparative genomic study of the Penicillium genus elucidates a diverse pangenome and 15 lateral gene transfer events.</title>
        <authorList>
            <person name="Petersen C."/>
            <person name="Sorensen T."/>
            <person name="Nielsen M.R."/>
            <person name="Sondergaard T.E."/>
            <person name="Sorensen J.L."/>
            <person name="Fitzpatrick D.A."/>
            <person name="Frisvad J.C."/>
            <person name="Nielsen K.L."/>
        </authorList>
    </citation>
    <scope>NUCLEOTIDE SEQUENCE</scope>
    <source>
        <strain evidence="1">IBT 23319</strain>
    </source>
</reference>
<accession>A0A9W9TJG8</accession>
<dbReference type="GeneID" id="81386397"/>
<proteinExistence type="predicted"/>
<dbReference type="OrthoDB" id="5313079at2759"/>
<keyword evidence="2" id="KW-1185">Reference proteome</keyword>